<evidence type="ECO:0000313" key="10">
    <source>
        <dbReference type="EMBL" id="GEN08000.1"/>
    </source>
</evidence>
<accession>A0A511T1H0</accession>
<keyword evidence="4 8" id="KW-0812">Transmembrane</keyword>
<feature type="transmembrane region" description="Helical" evidence="8">
    <location>
        <begin position="717"/>
        <end position="737"/>
    </location>
</feature>
<dbReference type="PANTHER" id="PTHR30489">
    <property type="entry name" value="LIPOPROTEIN-RELEASING SYSTEM TRANSMEMBRANE PROTEIN LOLE"/>
    <property type="match status" value="1"/>
</dbReference>
<dbReference type="OrthoDB" id="9808461at2"/>
<keyword evidence="6 8" id="KW-0472">Membrane</keyword>
<evidence type="ECO:0000256" key="3">
    <source>
        <dbReference type="ARBA" id="ARBA00022475"/>
    </source>
</evidence>
<protein>
    <recommendedName>
        <fullName evidence="9">ABC3 transporter permease C-terminal domain-containing protein</fullName>
    </recommendedName>
</protein>
<dbReference type="RefSeq" id="WP_074956572.1">
    <property type="nucleotide sequence ID" value="NZ_BJXR01000027.1"/>
</dbReference>
<dbReference type="AlphaFoldDB" id="A0A511T1H0"/>
<evidence type="ECO:0000256" key="6">
    <source>
        <dbReference type="ARBA" id="ARBA00023136"/>
    </source>
</evidence>
<dbReference type="Proteomes" id="UP000321514">
    <property type="component" value="Unassembled WGS sequence"/>
</dbReference>
<dbReference type="GO" id="GO:0098797">
    <property type="term" value="C:plasma membrane protein complex"/>
    <property type="evidence" value="ECO:0007669"/>
    <property type="project" value="TreeGrafter"/>
</dbReference>
<dbReference type="InterPro" id="IPR051447">
    <property type="entry name" value="Lipoprotein-release_system"/>
</dbReference>
<feature type="transmembrane region" description="Helical" evidence="8">
    <location>
        <begin position="182"/>
        <end position="202"/>
    </location>
</feature>
<comment type="subcellular location">
    <subcellularLocation>
        <location evidence="1">Cell membrane</location>
        <topology evidence="1">Multi-pass membrane protein</topology>
    </subcellularLocation>
</comment>
<evidence type="ECO:0000259" key="9">
    <source>
        <dbReference type="Pfam" id="PF02687"/>
    </source>
</evidence>
<dbReference type="PANTHER" id="PTHR30489:SF0">
    <property type="entry name" value="LIPOPROTEIN-RELEASING SYSTEM TRANSMEMBRANE PROTEIN LOLE"/>
    <property type="match status" value="1"/>
</dbReference>
<feature type="compositionally biased region" description="Acidic residues" evidence="7">
    <location>
        <begin position="503"/>
        <end position="521"/>
    </location>
</feature>
<feature type="transmembrane region" description="Helical" evidence="8">
    <location>
        <begin position="78"/>
        <end position="98"/>
    </location>
</feature>
<feature type="transmembrane region" description="Helical" evidence="8">
    <location>
        <begin position="130"/>
        <end position="152"/>
    </location>
</feature>
<dbReference type="STRING" id="1334629.MFUL124B02_28490"/>
<feature type="domain" description="ABC3 transporter permease C-terminal" evidence="9">
    <location>
        <begin position="667"/>
        <end position="791"/>
    </location>
</feature>
<comment type="caution">
    <text evidence="10">The sequence shown here is derived from an EMBL/GenBank/DDBJ whole genome shotgun (WGS) entry which is preliminary data.</text>
</comment>
<name>A0A511T1H0_MYXFU</name>
<dbReference type="InterPro" id="IPR003838">
    <property type="entry name" value="ABC3_permease_C"/>
</dbReference>
<feature type="transmembrane region" description="Helical" evidence="8">
    <location>
        <begin position="312"/>
        <end position="334"/>
    </location>
</feature>
<feature type="transmembrane region" description="Helical" evidence="8">
    <location>
        <begin position="12"/>
        <end position="33"/>
    </location>
</feature>
<organism evidence="10 11">
    <name type="scientific">Myxococcus fulvus</name>
    <dbReference type="NCBI Taxonomy" id="33"/>
    <lineage>
        <taxon>Bacteria</taxon>
        <taxon>Pseudomonadati</taxon>
        <taxon>Myxococcota</taxon>
        <taxon>Myxococcia</taxon>
        <taxon>Myxococcales</taxon>
        <taxon>Cystobacterineae</taxon>
        <taxon>Myxococcaceae</taxon>
        <taxon>Myxococcus</taxon>
    </lineage>
</organism>
<feature type="region of interest" description="Disordered" evidence="7">
    <location>
        <begin position="499"/>
        <end position="529"/>
    </location>
</feature>
<evidence type="ECO:0000256" key="4">
    <source>
        <dbReference type="ARBA" id="ARBA00022692"/>
    </source>
</evidence>
<keyword evidence="5 8" id="KW-1133">Transmembrane helix</keyword>
<evidence type="ECO:0000256" key="2">
    <source>
        <dbReference type="ARBA" id="ARBA00005236"/>
    </source>
</evidence>
<dbReference type="GO" id="GO:0044874">
    <property type="term" value="P:lipoprotein localization to outer membrane"/>
    <property type="evidence" value="ECO:0007669"/>
    <property type="project" value="TreeGrafter"/>
</dbReference>
<evidence type="ECO:0000256" key="1">
    <source>
        <dbReference type="ARBA" id="ARBA00004651"/>
    </source>
</evidence>
<sequence length="798" mass="84260">MHSAERQTVHRWSLIWAGGLVALVGLILVGLSISASEAWAEVASALGLSLFGWGGVAQLVDGVMLLPAQAAAKQSLPLGSPGFLWAGVLAWLVGWGLIASGIRRAPEPTEGASPAAGAPLYPRLARYRDFYWSTLAAYGGGILLAELVLVLLQTVLSSGVPSTDLSSARDAGGGGLSLPPTGAFAIALVVAGMVAFISGFIGASRAQRLALPEATIGVLYLGLPVPILLTLMERIPSLQLALGYRLREVTYVAGLLGRPELAYWLTFTGLVLALVLGINTGFIAAGSGRVDLKLGFELFVARRHVAVFRPSLLLGTLAVLMFGIIPPLLVYFIIRAAEAAVEKTRIRSLGLSDPLAASEALHKLKLREQSPTMMMTALSVGGVGVGVMALIIVLSVMSGFEADLQQKILGTNAHAVVSRYAGDLPEYPKVMETIRKVPGIAGQTPFIINQVMIASEGNVDGVIIKGIDPKTVGDVTDLPRNILGGGSLDILYTPEKILSRGGDEEESETPAGEGDEAPAEDDIIRRSGTPKKAPVLPGIVIGRELAASLRVVVGDRVNVVSPLGTELSPSGPVPKNRAYRVAAIFYSGMYEYDSKFVYILLKEAQDFFGVQGASGIELKVLDIDDARRIAGQVVKALGGYPYRARDWGEMNKNLFSALRLEKLVMGIILSIIIIVAAGLIVATVIMLVLEKRKEISVLKALGVPDGGIVKIFLAEGLQIGVAGGLLGLFSGLSWCLFIEKVGIKLDPEVYYIPALPVRVEPLQTALAVVIAVLVTYLASIYPALKASSVEPVEGLKAE</sequence>
<evidence type="ECO:0000256" key="7">
    <source>
        <dbReference type="SAM" id="MobiDB-lite"/>
    </source>
</evidence>
<feature type="transmembrane region" description="Helical" evidence="8">
    <location>
        <begin position="373"/>
        <end position="397"/>
    </location>
</feature>
<feature type="transmembrane region" description="Helical" evidence="8">
    <location>
        <begin position="765"/>
        <end position="784"/>
    </location>
</feature>
<feature type="transmembrane region" description="Helical" evidence="8">
    <location>
        <begin position="261"/>
        <end position="285"/>
    </location>
</feature>
<dbReference type="Pfam" id="PF02687">
    <property type="entry name" value="FtsX"/>
    <property type="match status" value="1"/>
</dbReference>
<feature type="transmembrane region" description="Helical" evidence="8">
    <location>
        <begin position="663"/>
        <end position="689"/>
    </location>
</feature>
<keyword evidence="3" id="KW-1003">Cell membrane</keyword>
<reference evidence="10 11" key="1">
    <citation type="submission" date="2019-07" db="EMBL/GenBank/DDBJ databases">
        <title>Whole genome shotgun sequence of Myxococcus fulvus NBRC 100333.</title>
        <authorList>
            <person name="Hosoyama A."/>
            <person name="Uohara A."/>
            <person name="Ohji S."/>
            <person name="Ichikawa N."/>
        </authorList>
    </citation>
    <scope>NUCLEOTIDE SEQUENCE [LARGE SCALE GENOMIC DNA]</scope>
    <source>
        <strain evidence="10 11">NBRC 100333</strain>
    </source>
</reference>
<proteinExistence type="inferred from homology"/>
<evidence type="ECO:0000256" key="5">
    <source>
        <dbReference type="ARBA" id="ARBA00022989"/>
    </source>
</evidence>
<dbReference type="EMBL" id="BJXR01000027">
    <property type="protein sequence ID" value="GEN08000.1"/>
    <property type="molecule type" value="Genomic_DNA"/>
</dbReference>
<evidence type="ECO:0000256" key="8">
    <source>
        <dbReference type="SAM" id="Phobius"/>
    </source>
</evidence>
<gene>
    <name evidence="10" type="ORF">MFU01_30370</name>
</gene>
<evidence type="ECO:0000313" key="11">
    <source>
        <dbReference type="Proteomes" id="UP000321514"/>
    </source>
</evidence>
<feature type="transmembrane region" description="Helical" evidence="8">
    <location>
        <begin position="214"/>
        <end position="232"/>
    </location>
</feature>
<comment type="similarity">
    <text evidence="2">Belongs to the ABC-4 integral membrane protein family. LolC/E subfamily.</text>
</comment>